<sequence length="525" mass="59426">MSVLSTEVHHPFWNELSQPLSGNIEELEDHSPGVLAYNSLFENLEDRHTPEFYTHSTKRDPVLLESSLQEEPLLKKFKTPMSSNSESHNWSIDDILAECTPEKTSLWTGAISEEEHFPKEVSHSSFDSPPNYSRLNCDSDVVIDREFGADMSPDLQPQTLADVNVLGSPVDAVRHMNIKAEFQAQKPVVKLNTKIITHSVSALQSPKRLFAKTSTKTVSTNKITKTVASKFRGNRSSKFNHGAKRASLQRLILDLQSRVTYRTTSADGFLVRKSVAKELKIEDQCVVPVLDFVGTLFPHVCQYLGEQAVHFQPSGQFRTIWNYHREQNGSTISMSLTPYNGESSCDGENYQFSVISRVLPHDCFGKPQSLSKKKTNKVQDELEHEKRAAGGSMFQWRHFVTSFEYFKLVSFMLGSNYDYSLNDNQVGETRGSDGKVISPEKRHDMRTRSHAKIYFEGKAVKSAHELMNGETANKRKSFIVGTFGQIMGYTHMKPFGSDSSLSVMEFKYLEEALSKEINFHLFHSV</sequence>
<reference evidence="2" key="1">
    <citation type="submission" date="2016-03" db="EMBL/GenBank/DDBJ databases">
        <authorList>
            <person name="Devillers Hugo."/>
        </authorList>
    </citation>
    <scope>NUCLEOTIDE SEQUENCE [LARGE SCALE GENOMIC DNA]</scope>
</reference>
<gene>
    <name evidence="1" type="ORF">LAME_0D05952G</name>
</gene>
<dbReference type="AlphaFoldDB" id="A0A1G4J924"/>
<dbReference type="EMBL" id="LT598482">
    <property type="protein sequence ID" value="SCU86396.1"/>
    <property type="molecule type" value="Genomic_DNA"/>
</dbReference>
<proteinExistence type="predicted"/>
<protein>
    <submittedName>
        <fullName evidence="1">LAME_0D05952g1_1</fullName>
    </submittedName>
</protein>
<dbReference type="OrthoDB" id="4031801at2759"/>
<name>A0A1G4J924_9SACH</name>
<evidence type="ECO:0000313" key="2">
    <source>
        <dbReference type="Proteomes" id="UP000191144"/>
    </source>
</evidence>
<organism evidence="1 2">
    <name type="scientific">Lachancea meyersii CBS 8951</name>
    <dbReference type="NCBI Taxonomy" id="1266667"/>
    <lineage>
        <taxon>Eukaryota</taxon>
        <taxon>Fungi</taxon>
        <taxon>Dikarya</taxon>
        <taxon>Ascomycota</taxon>
        <taxon>Saccharomycotina</taxon>
        <taxon>Saccharomycetes</taxon>
        <taxon>Saccharomycetales</taxon>
        <taxon>Saccharomycetaceae</taxon>
        <taxon>Lachancea</taxon>
    </lineage>
</organism>
<evidence type="ECO:0000313" key="1">
    <source>
        <dbReference type="EMBL" id="SCU86396.1"/>
    </source>
</evidence>
<accession>A0A1G4J924</accession>
<keyword evidence="2" id="KW-1185">Reference proteome</keyword>
<dbReference type="Proteomes" id="UP000191144">
    <property type="component" value="Chromosome D"/>
</dbReference>